<evidence type="ECO:0000259" key="2">
    <source>
        <dbReference type="Pfam" id="PF07811"/>
    </source>
</evidence>
<keyword evidence="1" id="KW-0472">Membrane</keyword>
<accession>A0A1I2RZG2</accession>
<feature type="domain" description="TadE-like" evidence="2">
    <location>
        <begin position="21"/>
        <end position="62"/>
    </location>
</feature>
<keyword evidence="1" id="KW-1133">Transmembrane helix</keyword>
<evidence type="ECO:0000256" key="1">
    <source>
        <dbReference type="SAM" id="Phobius"/>
    </source>
</evidence>
<dbReference type="AlphaFoldDB" id="A0A1I2RZG2"/>
<sequence length="219" mass="23526">MIRVLRTVRRAQRRWNGDAAGVAAIEFSLILPIVLVLLVGCIEIVNAIENWRRVLIVVRTAADLASQGDAQNPVADSVMNDILSATTLAIAPYDIAKMTITISALGVGVNTASLLNPYVCSSWSFGAQPRGVGPASDLTVPPNYQRIGARYVLAEVSMPYTLVLGTVFSKIVKDFELPVTWRESLAWPVRGGVAYSALSDSEVVFQKRGGSNPAPCPQS</sequence>
<evidence type="ECO:0000313" key="3">
    <source>
        <dbReference type="EMBL" id="SFG44929.1"/>
    </source>
</evidence>
<name>A0A1I2RZG2_9HYPH</name>
<dbReference type="OrthoDB" id="7189296at2"/>
<dbReference type="RefSeq" id="WP_091969261.1">
    <property type="nucleotide sequence ID" value="NZ_FOPM01000003.1"/>
</dbReference>
<dbReference type="Proteomes" id="UP000199229">
    <property type="component" value="Unassembled WGS sequence"/>
</dbReference>
<evidence type="ECO:0000313" key="4">
    <source>
        <dbReference type="Proteomes" id="UP000199229"/>
    </source>
</evidence>
<dbReference type="EMBL" id="FOPM01000003">
    <property type="protein sequence ID" value="SFG44929.1"/>
    <property type="molecule type" value="Genomic_DNA"/>
</dbReference>
<keyword evidence="1" id="KW-0812">Transmembrane</keyword>
<protein>
    <submittedName>
        <fullName evidence="3">Flp pilus assembly protein TadG</fullName>
    </submittedName>
</protein>
<organism evidence="3 4">
    <name type="scientific">Methylobacterium gossipiicola</name>
    <dbReference type="NCBI Taxonomy" id="582675"/>
    <lineage>
        <taxon>Bacteria</taxon>
        <taxon>Pseudomonadati</taxon>
        <taxon>Pseudomonadota</taxon>
        <taxon>Alphaproteobacteria</taxon>
        <taxon>Hyphomicrobiales</taxon>
        <taxon>Methylobacteriaceae</taxon>
        <taxon>Methylobacterium</taxon>
    </lineage>
</organism>
<gene>
    <name evidence="3" type="ORF">SAMN05192565_103214</name>
</gene>
<proteinExistence type="predicted"/>
<reference evidence="4" key="1">
    <citation type="submission" date="2016-10" db="EMBL/GenBank/DDBJ databases">
        <authorList>
            <person name="Varghese N."/>
            <person name="Submissions S."/>
        </authorList>
    </citation>
    <scope>NUCLEOTIDE SEQUENCE [LARGE SCALE GENOMIC DNA]</scope>
    <source>
        <strain evidence="4">Gh-105</strain>
    </source>
</reference>
<feature type="transmembrane region" description="Helical" evidence="1">
    <location>
        <begin position="20"/>
        <end position="40"/>
    </location>
</feature>
<keyword evidence="4" id="KW-1185">Reference proteome</keyword>
<dbReference type="Pfam" id="PF07811">
    <property type="entry name" value="TadE"/>
    <property type="match status" value="1"/>
</dbReference>
<dbReference type="InterPro" id="IPR012495">
    <property type="entry name" value="TadE-like_dom"/>
</dbReference>
<dbReference type="STRING" id="582675.SAMN05192565_103214"/>